<evidence type="ECO:0000313" key="1">
    <source>
        <dbReference type="EMBL" id="GAA4016069.1"/>
    </source>
</evidence>
<accession>A0ABP7SST0</accession>
<proteinExistence type="predicted"/>
<keyword evidence="2" id="KW-1185">Reference proteome</keyword>
<evidence type="ECO:0000313" key="2">
    <source>
        <dbReference type="Proteomes" id="UP001500567"/>
    </source>
</evidence>
<name>A0ABP7SST0_9BACT</name>
<reference evidence="2" key="1">
    <citation type="journal article" date="2019" name="Int. J. Syst. Evol. Microbiol.">
        <title>The Global Catalogue of Microorganisms (GCM) 10K type strain sequencing project: providing services to taxonomists for standard genome sequencing and annotation.</title>
        <authorList>
            <consortium name="The Broad Institute Genomics Platform"/>
            <consortium name="The Broad Institute Genome Sequencing Center for Infectious Disease"/>
            <person name="Wu L."/>
            <person name="Ma J."/>
        </authorList>
    </citation>
    <scope>NUCLEOTIDE SEQUENCE [LARGE SCALE GENOMIC DNA]</scope>
    <source>
        <strain evidence="2">JCM 17224</strain>
    </source>
</reference>
<dbReference type="Proteomes" id="UP001500567">
    <property type="component" value="Unassembled WGS sequence"/>
</dbReference>
<dbReference type="EMBL" id="BAABDJ010000036">
    <property type="protein sequence ID" value="GAA4016069.1"/>
    <property type="molecule type" value="Genomic_DNA"/>
</dbReference>
<organism evidence="1 2">
    <name type="scientific">Hymenobacter fastidiosus</name>
    <dbReference type="NCBI Taxonomy" id="486264"/>
    <lineage>
        <taxon>Bacteria</taxon>
        <taxon>Pseudomonadati</taxon>
        <taxon>Bacteroidota</taxon>
        <taxon>Cytophagia</taxon>
        <taxon>Cytophagales</taxon>
        <taxon>Hymenobacteraceae</taxon>
        <taxon>Hymenobacter</taxon>
    </lineage>
</organism>
<gene>
    <name evidence="1" type="ORF">GCM10022408_31900</name>
</gene>
<sequence length="68" mass="7846">MADPLPYVPGKRIFTPTLNFFLMSTKTNSAENTQAVTAERVETAQEALHRRVKQNQVRRRLKLKHVNP</sequence>
<comment type="caution">
    <text evidence="1">The sequence shown here is derived from an EMBL/GenBank/DDBJ whole genome shotgun (WGS) entry which is preliminary data.</text>
</comment>
<protein>
    <submittedName>
        <fullName evidence="1">Uncharacterized protein</fullName>
    </submittedName>
</protein>